<dbReference type="Proteomes" id="UP001159363">
    <property type="component" value="Chromosome 2"/>
</dbReference>
<protein>
    <recommendedName>
        <fullName evidence="3">Interleukin-6</fullName>
    </recommendedName>
</protein>
<proteinExistence type="predicted"/>
<evidence type="ECO:0000313" key="1">
    <source>
        <dbReference type="EMBL" id="KAJ8892337.1"/>
    </source>
</evidence>
<dbReference type="EMBL" id="JARBHB010000002">
    <property type="protein sequence ID" value="KAJ8892337.1"/>
    <property type="molecule type" value="Genomic_DNA"/>
</dbReference>
<organism evidence="1 2">
    <name type="scientific">Dryococelus australis</name>
    <dbReference type="NCBI Taxonomy" id="614101"/>
    <lineage>
        <taxon>Eukaryota</taxon>
        <taxon>Metazoa</taxon>
        <taxon>Ecdysozoa</taxon>
        <taxon>Arthropoda</taxon>
        <taxon>Hexapoda</taxon>
        <taxon>Insecta</taxon>
        <taxon>Pterygota</taxon>
        <taxon>Neoptera</taxon>
        <taxon>Polyneoptera</taxon>
        <taxon>Phasmatodea</taxon>
        <taxon>Verophasmatodea</taxon>
        <taxon>Anareolatae</taxon>
        <taxon>Phasmatidae</taxon>
        <taxon>Eurycanthinae</taxon>
        <taxon>Dryococelus</taxon>
    </lineage>
</organism>
<gene>
    <name evidence="1" type="ORF">PR048_004917</name>
</gene>
<evidence type="ECO:0008006" key="3">
    <source>
        <dbReference type="Google" id="ProtNLM"/>
    </source>
</evidence>
<reference evidence="1 2" key="1">
    <citation type="submission" date="2023-02" db="EMBL/GenBank/DDBJ databases">
        <title>LHISI_Scaffold_Assembly.</title>
        <authorList>
            <person name="Stuart O.P."/>
            <person name="Cleave R."/>
            <person name="Magrath M.J.L."/>
            <person name="Mikheyev A.S."/>
        </authorList>
    </citation>
    <scope>NUCLEOTIDE SEQUENCE [LARGE SCALE GENOMIC DNA]</scope>
    <source>
        <strain evidence="1">Daus_M_001</strain>
        <tissue evidence="1">Leg muscle</tissue>
    </source>
</reference>
<name>A0ABQ9I6R4_9NEOP</name>
<evidence type="ECO:0000313" key="2">
    <source>
        <dbReference type="Proteomes" id="UP001159363"/>
    </source>
</evidence>
<accession>A0ABQ9I6R4</accession>
<sequence length="67" mass="8081">MIVEELCDPTETVEPEEQHGRFCQHNVLEEVNHTQKYLQNFLISFEKCVIKMRSLKIFLKDKRNEIM</sequence>
<keyword evidence="2" id="KW-1185">Reference proteome</keyword>
<comment type="caution">
    <text evidence="1">The sequence shown here is derived from an EMBL/GenBank/DDBJ whole genome shotgun (WGS) entry which is preliminary data.</text>
</comment>